<proteinExistence type="predicted"/>
<name>A0A2N4U3K1_9BURK</name>
<protein>
    <submittedName>
        <fullName evidence="1">3-deoxy-D-arabino-heptulosonate 7-phosphate synthase</fullName>
    </submittedName>
</protein>
<keyword evidence="2" id="KW-1185">Reference proteome</keyword>
<evidence type="ECO:0000313" key="1">
    <source>
        <dbReference type="EMBL" id="PLC49602.1"/>
    </source>
</evidence>
<dbReference type="EMBL" id="PDNW01000009">
    <property type="protein sequence ID" value="PLC49602.1"/>
    <property type="molecule type" value="Genomic_DNA"/>
</dbReference>
<accession>A0A2N4U3K1</accession>
<dbReference type="Proteomes" id="UP000234190">
    <property type="component" value="Unassembled WGS sequence"/>
</dbReference>
<sequence>MSLLPSSPLLDETLRVVARRYRLPAMDLSSFQVSDAGAAAILAFTIEQARRAVVRGAAADAGLKRQFIEALARMIREAMREDFGDPGFQAMVLRHRTPSVREYASLSAQADQDRRSVHTVVNAIAHPGKQHRLAPGRQREEMSHLHRLASSASWSALSDAAGRLLAMPELGDESSLKRGLTRLLESPALERLRRLDALGTDEHVIQYQSLWGRNGPRSGSAGAIAQGSASQQRGAAVETLATQAIEALARRLNDRDGAEATYRVVTSMRVPASIPGSSDRAKSEWDVVLLRRAQTADASTEWDVCLLVEAKASVDAATTDLPRLLRGLRLLAHAEEGVVYPFKTKQGMVNLRGATLRSLSTDEAGVPEVVLYCCDAPVEVIPRMLSAASRMQLLSAPASMAFASALAQKEHVDTHDLDPVWHDLLASPRWGAVLNQYPTLQRVRELMVHTEDLLLTVDARPEAVQGNPCDGG</sequence>
<gene>
    <name evidence="1" type="ORF">CR159_11770</name>
</gene>
<dbReference type="OrthoDB" id="9063572at2"/>
<comment type="caution">
    <text evidence="1">The sequence shown here is derived from an EMBL/GenBank/DDBJ whole genome shotgun (WGS) entry which is preliminary data.</text>
</comment>
<dbReference type="RefSeq" id="WP_102074153.1">
    <property type="nucleotide sequence ID" value="NZ_PDNW01000009.1"/>
</dbReference>
<organism evidence="1 2">
    <name type="scientific">Pollutimonas subterranea</name>
    <dbReference type="NCBI Taxonomy" id="2045210"/>
    <lineage>
        <taxon>Bacteria</taxon>
        <taxon>Pseudomonadati</taxon>
        <taxon>Pseudomonadota</taxon>
        <taxon>Betaproteobacteria</taxon>
        <taxon>Burkholderiales</taxon>
        <taxon>Alcaligenaceae</taxon>
        <taxon>Pollutimonas</taxon>
    </lineage>
</organism>
<reference evidence="1 2" key="1">
    <citation type="submission" date="2017-10" db="EMBL/GenBank/DDBJ databases">
        <title>Two draft genome sequences of Pusillimonas sp. strains isolated from a nitrate- and radionuclide-contaminated groundwater in Russia.</title>
        <authorList>
            <person name="Grouzdev D.S."/>
            <person name="Tourova T.P."/>
            <person name="Goeva M.A."/>
            <person name="Babich T.L."/>
            <person name="Sokolova D.S."/>
            <person name="Abdullin R."/>
            <person name="Poltaraus A.B."/>
            <person name="Toshchakov S.V."/>
            <person name="Nazina T.N."/>
        </authorList>
    </citation>
    <scope>NUCLEOTIDE SEQUENCE [LARGE SCALE GENOMIC DNA]</scope>
    <source>
        <strain evidence="1 2">JR1/69-3-13</strain>
    </source>
</reference>
<evidence type="ECO:0000313" key="2">
    <source>
        <dbReference type="Proteomes" id="UP000234190"/>
    </source>
</evidence>
<dbReference type="AlphaFoldDB" id="A0A2N4U3K1"/>